<dbReference type="EMBL" id="LHYL01000012">
    <property type="protein sequence ID" value="KXB08573.1"/>
    <property type="molecule type" value="Genomic_DNA"/>
</dbReference>
<comment type="caution">
    <text evidence="1">The sequence shown here is derived from an EMBL/GenBank/DDBJ whole genome shotgun (WGS) entry which is preliminary data.</text>
</comment>
<accession>A0A133VQ85</accession>
<evidence type="ECO:0000313" key="1">
    <source>
        <dbReference type="EMBL" id="KXB08573.1"/>
    </source>
</evidence>
<gene>
    <name evidence="1" type="ORF">AKJ59_00765</name>
</gene>
<dbReference type="Proteomes" id="UP000070248">
    <property type="component" value="Unassembled WGS sequence"/>
</dbReference>
<dbReference type="AlphaFoldDB" id="A0A133VQ85"/>
<name>A0A133VQ85_9EURY</name>
<organism evidence="1 2">
    <name type="scientific">candidate division MSBL1 archaeon SCGC-AAA385M02</name>
    <dbReference type="NCBI Taxonomy" id="1698287"/>
    <lineage>
        <taxon>Archaea</taxon>
        <taxon>Methanobacteriati</taxon>
        <taxon>Methanobacteriota</taxon>
        <taxon>candidate division MSBL1</taxon>
    </lineage>
</organism>
<protein>
    <submittedName>
        <fullName evidence="1">Uncharacterized protein</fullName>
    </submittedName>
</protein>
<reference evidence="1 2" key="1">
    <citation type="journal article" date="2016" name="Sci. Rep.">
        <title>Metabolic traits of an uncultured archaeal lineage -MSBL1- from brine pools of the Red Sea.</title>
        <authorList>
            <person name="Mwirichia R."/>
            <person name="Alam I."/>
            <person name="Rashid M."/>
            <person name="Vinu M."/>
            <person name="Ba-Alawi W."/>
            <person name="Anthony Kamau A."/>
            <person name="Kamanda Ngugi D."/>
            <person name="Goker M."/>
            <person name="Klenk H.P."/>
            <person name="Bajic V."/>
            <person name="Stingl U."/>
        </authorList>
    </citation>
    <scope>NUCLEOTIDE SEQUENCE [LARGE SCALE GENOMIC DNA]</scope>
    <source>
        <strain evidence="1">SCGC-AAA385M02</strain>
    </source>
</reference>
<evidence type="ECO:0000313" key="2">
    <source>
        <dbReference type="Proteomes" id="UP000070248"/>
    </source>
</evidence>
<proteinExistence type="predicted"/>
<sequence length="96" mass="11317">MEKTTADILRNSFSDDFVNKMKNRVVVSHHKYGDLTEAKQTKQRDEIKNAKYRLRLYEKTGNPEYLVDVANFLMFEFMEMKGNFIATDDDENSKIV</sequence>
<keyword evidence="2" id="KW-1185">Reference proteome</keyword>